<name>A0A7K1S9M2_9BACT</name>
<sequence length="215" mass="24028">MRAKTNAGGNFNWIAPVYDALAFCVFGHRLQRAQTVFLDRIPPNASLLILGGGSGWLLEQVLLTCRPKQVLYLEASSQMLSLASQRMVRKSLVGSVEFRVGDESSLKSDERFDGIFTPFVLDLFTEQTLASSMIPQLCNVLKTAGVWIVADFVKPKIGWQKALLWTMIRFFQLTAGIQTQRLADWQKLLVEAGLTCEKCRTQVGGMVSAEVWIRP</sequence>
<dbReference type="Gene3D" id="3.40.50.150">
    <property type="entry name" value="Vaccinia Virus protein VP39"/>
    <property type="match status" value="1"/>
</dbReference>
<dbReference type="GO" id="GO:0008168">
    <property type="term" value="F:methyltransferase activity"/>
    <property type="evidence" value="ECO:0007669"/>
    <property type="project" value="UniProtKB-KW"/>
</dbReference>
<dbReference type="SUPFAM" id="SSF53335">
    <property type="entry name" value="S-adenosyl-L-methionine-dependent methyltransferases"/>
    <property type="match status" value="1"/>
</dbReference>
<feature type="domain" description="Methyltransferase" evidence="1">
    <location>
        <begin position="49"/>
        <end position="145"/>
    </location>
</feature>
<dbReference type="GO" id="GO:0032259">
    <property type="term" value="P:methylation"/>
    <property type="evidence" value="ECO:0007669"/>
    <property type="project" value="UniProtKB-KW"/>
</dbReference>
<dbReference type="EMBL" id="WPIN01000003">
    <property type="protein sequence ID" value="MVM30517.1"/>
    <property type="molecule type" value="Genomic_DNA"/>
</dbReference>
<dbReference type="Proteomes" id="UP000436006">
    <property type="component" value="Unassembled WGS sequence"/>
</dbReference>
<dbReference type="RefSeq" id="WP_157584745.1">
    <property type="nucleotide sequence ID" value="NZ_WPIN01000003.1"/>
</dbReference>
<evidence type="ECO:0000313" key="3">
    <source>
        <dbReference type="Proteomes" id="UP000436006"/>
    </source>
</evidence>
<reference evidence="2 3" key="1">
    <citation type="submission" date="2019-12" db="EMBL/GenBank/DDBJ databases">
        <title>Spirosoma sp. HMF4905 genome sequencing and assembly.</title>
        <authorList>
            <person name="Kang H."/>
            <person name="Cha I."/>
            <person name="Kim H."/>
            <person name="Joh K."/>
        </authorList>
    </citation>
    <scope>NUCLEOTIDE SEQUENCE [LARGE SCALE GENOMIC DNA]</scope>
    <source>
        <strain evidence="2 3">HMF4905</strain>
    </source>
</reference>
<evidence type="ECO:0000259" key="1">
    <source>
        <dbReference type="Pfam" id="PF13649"/>
    </source>
</evidence>
<keyword evidence="2" id="KW-0808">Transferase</keyword>
<gene>
    <name evidence="2" type="ORF">GO755_10770</name>
</gene>
<dbReference type="Pfam" id="PF13649">
    <property type="entry name" value="Methyltransf_25"/>
    <property type="match status" value="1"/>
</dbReference>
<protein>
    <submittedName>
        <fullName evidence="2">Methyltransferase domain-containing protein</fullName>
    </submittedName>
</protein>
<evidence type="ECO:0000313" key="2">
    <source>
        <dbReference type="EMBL" id="MVM30517.1"/>
    </source>
</evidence>
<accession>A0A7K1S9M2</accession>
<organism evidence="2 3">
    <name type="scientific">Spirosoma arboris</name>
    <dbReference type="NCBI Taxonomy" id="2682092"/>
    <lineage>
        <taxon>Bacteria</taxon>
        <taxon>Pseudomonadati</taxon>
        <taxon>Bacteroidota</taxon>
        <taxon>Cytophagia</taxon>
        <taxon>Cytophagales</taxon>
        <taxon>Cytophagaceae</taxon>
        <taxon>Spirosoma</taxon>
    </lineage>
</organism>
<dbReference type="AlphaFoldDB" id="A0A7K1S9M2"/>
<dbReference type="InterPro" id="IPR029063">
    <property type="entry name" value="SAM-dependent_MTases_sf"/>
</dbReference>
<keyword evidence="3" id="KW-1185">Reference proteome</keyword>
<dbReference type="InterPro" id="IPR041698">
    <property type="entry name" value="Methyltransf_25"/>
</dbReference>
<comment type="caution">
    <text evidence="2">The sequence shown here is derived from an EMBL/GenBank/DDBJ whole genome shotgun (WGS) entry which is preliminary data.</text>
</comment>
<keyword evidence="2" id="KW-0489">Methyltransferase</keyword>
<proteinExistence type="predicted"/>